<dbReference type="AlphaFoldDB" id="A0A437SY66"/>
<sequence length="72" mass="8507">MMISNHRNSKSNEKMMKTIHDSNELNDQILETIKKCYEASDHKSTAQDNLLWESIMILARKIHDLEDNNYVK</sequence>
<comment type="caution">
    <text evidence="1">The sequence shown here is derived from an EMBL/GenBank/DDBJ whole genome shotgun (WGS) entry which is preliminary data.</text>
</comment>
<evidence type="ECO:0000313" key="1">
    <source>
        <dbReference type="EMBL" id="RVU71863.1"/>
    </source>
</evidence>
<keyword evidence="2" id="KW-1185">Reference proteome</keyword>
<dbReference type="Proteomes" id="UP000288291">
    <property type="component" value="Unassembled WGS sequence"/>
</dbReference>
<reference evidence="1 2" key="1">
    <citation type="submission" date="2018-12" db="EMBL/GenBank/DDBJ databases">
        <authorList>
            <person name="Meng J."/>
        </authorList>
    </citation>
    <scope>NUCLEOTIDE SEQUENCE [LARGE SCALE GENOMIC DNA]</scope>
    <source>
        <strain evidence="1 2">HT111-2</strain>
    </source>
</reference>
<name>A0A437SY66_9LACO</name>
<dbReference type="EMBL" id="RXIA01000001">
    <property type="protein sequence ID" value="RVU71863.1"/>
    <property type="molecule type" value="Genomic_DNA"/>
</dbReference>
<protein>
    <submittedName>
        <fullName evidence="1">Uncharacterized protein</fullName>
    </submittedName>
</protein>
<organism evidence="1 2">
    <name type="scientific">Lactobacillus xujianguonis</name>
    <dbReference type="NCBI Taxonomy" id="2495899"/>
    <lineage>
        <taxon>Bacteria</taxon>
        <taxon>Bacillati</taxon>
        <taxon>Bacillota</taxon>
        <taxon>Bacilli</taxon>
        <taxon>Lactobacillales</taxon>
        <taxon>Lactobacillaceae</taxon>
        <taxon>Lactobacillus</taxon>
    </lineage>
</organism>
<proteinExistence type="predicted"/>
<gene>
    <name evidence="1" type="ORF">EJK17_00535</name>
</gene>
<evidence type="ECO:0000313" key="2">
    <source>
        <dbReference type="Proteomes" id="UP000288291"/>
    </source>
</evidence>
<accession>A0A437SY66</accession>